<feature type="compositionally biased region" description="Low complexity" evidence="1">
    <location>
        <begin position="14"/>
        <end position="23"/>
    </location>
</feature>
<feature type="compositionally biased region" description="Low complexity" evidence="1">
    <location>
        <begin position="305"/>
        <end position="318"/>
    </location>
</feature>
<dbReference type="Proteomes" id="UP000182658">
    <property type="component" value="Unassembled WGS sequence"/>
</dbReference>
<feature type="region of interest" description="Disordered" evidence="1">
    <location>
        <begin position="1"/>
        <end position="139"/>
    </location>
</feature>
<feature type="compositionally biased region" description="Polar residues" evidence="1">
    <location>
        <begin position="68"/>
        <end position="83"/>
    </location>
</feature>
<evidence type="ECO:0000256" key="1">
    <source>
        <dbReference type="SAM" id="MobiDB-lite"/>
    </source>
</evidence>
<organism evidence="2 3">
    <name type="scientific">Coniochaeta ligniaria NRRL 30616</name>
    <dbReference type="NCBI Taxonomy" id="1408157"/>
    <lineage>
        <taxon>Eukaryota</taxon>
        <taxon>Fungi</taxon>
        <taxon>Dikarya</taxon>
        <taxon>Ascomycota</taxon>
        <taxon>Pezizomycotina</taxon>
        <taxon>Sordariomycetes</taxon>
        <taxon>Sordariomycetidae</taxon>
        <taxon>Coniochaetales</taxon>
        <taxon>Coniochaetaceae</taxon>
        <taxon>Coniochaeta</taxon>
    </lineage>
</organism>
<evidence type="ECO:0000313" key="3">
    <source>
        <dbReference type="Proteomes" id="UP000182658"/>
    </source>
</evidence>
<feature type="region of interest" description="Disordered" evidence="1">
    <location>
        <begin position="338"/>
        <end position="524"/>
    </location>
</feature>
<keyword evidence="3" id="KW-1185">Reference proteome</keyword>
<accession>A0A1J7IJT0</accession>
<feature type="compositionally biased region" description="Pro residues" evidence="1">
    <location>
        <begin position="510"/>
        <end position="519"/>
    </location>
</feature>
<gene>
    <name evidence="2" type="ORF">CONLIGDRAFT_645795</name>
</gene>
<dbReference type="EMBL" id="KV875099">
    <property type="protein sequence ID" value="OIW27539.1"/>
    <property type="molecule type" value="Genomic_DNA"/>
</dbReference>
<feature type="region of interest" description="Disordered" evidence="1">
    <location>
        <begin position="161"/>
        <end position="319"/>
    </location>
</feature>
<feature type="compositionally biased region" description="Polar residues" evidence="1">
    <location>
        <begin position="361"/>
        <end position="380"/>
    </location>
</feature>
<dbReference type="OrthoDB" id="5226996at2759"/>
<feature type="compositionally biased region" description="Polar residues" evidence="1">
    <location>
        <begin position="213"/>
        <end position="242"/>
    </location>
</feature>
<sequence>MASYSIFPRPEQPSADQSAAARAAHSRFVEGSMNDRVSNAPPPTFLGPEEMAAYERQFYADSNHSRSRPTSGSDQSFNRTSGSKFWDGIRDKFTRTKSSSSITTLSSNKSRSSIRFSQHSQQNQVAPGAPNEKENVSGYYPSREEVMENYRSLVDAGFFSSHAIQGTRHQPPPQRSGVTTDHPLPAPPPPPVRDAPPAPFSQLVTQKQRKLQHQSQDQANPATPALSSIFASIPYSATQPSPTGDAPLTTYARPDPRPPISLPKKYRRQRPTTYQAAPPPPTSPLRGTKRAVADMTGGSVDRETANASSNNTDNTAEAGARKLVKKLRKSASRISADLSLRPATSTGNGGVSNHPYGSSAAGGSTKNVSARGAATSSTSVDLEPRPPMSSAGRAMGVVRSLSSSFKRDGGKPAAAVPSDHAATPVPLPTTTPNKLLKAKRSISRRVSLGRSRSGSTSSPIPPVPSHLPPPVPPHRTQQAPVIVPFSDPEPTPRPSTTSAPAYDGGDPMALDPPPSPPTRNPSLDVQPGGLSVPSFHYPQRQKILPLAAAPDPNRGVPGVPAAMPAQFGGRRVVGHVKSGSFCFGTPAGFGAGDGLGGRDLALGGMRDVEKENYGVY</sequence>
<dbReference type="AlphaFoldDB" id="A0A1J7IJT0"/>
<feature type="compositionally biased region" description="Pro residues" evidence="1">
    <location>
        <begin position="184"/>
        <end position="199"/>
    </location>
</feature>
<protein>
    <submittedName>
        <fullName evidence="2">Uncharacterized protein</fullName>
    </submittedName>
</protein>
<feature type="compositionally biased region" description="Pro residues" evidence="1">
    <location>
        <begin position="459"/>
        <end position="473"/>
    </location>
</feature>
<feature type="compositionally biased region" description="Low complexity" evidence="1">
    <location>
        <begin position="96"/>
        <end position="117"/>
    </location>
</feature>
<proteinExistence type="predicted"/>
<name>A0A1J7IJT0_9PEZI</name>
<feature type="compositionally biased region" description="Low complexity" evidence="1">
    <location>
        <begin position="421"/>
        <end position="435"/>
    </location>
</feature>
<dbReference type="InParanoid" id="A0A1J7IJT0"/>
<reference evidence="2 3" key="1">
    <citation type="submission" date="2016-10" db="EMBL/GenBank/DDBJ databases">
        <title>Draft genome sequence of Coniochaeta ligniaria NRRL30616, a lignocellulolytic fungus for bioabatement of inhibitors in plant biomass hydrolysates.</title>
        <authorList>
            <consortium name="DOE Joint Genome Institute"/>
            <person name="Jimenez D.J."/>
            <person name="Hector R.E."/>
            <person name="Riley R."/>
            <person name="Sun H."/>
            <person name="Grigoriev I.V."/>
            <person name="Van Elsas J.D."/>
            <person name="Nichols N.N."/>
        </authorList>
    </citation>
    <scope>NUCLEOTIDE SEQUENCE [LARGE SCALE GENOMIC DNA]</scope>
    <source>
        <strain evidence="2 3">NRRL 30616</strain>
    </source>
</reference>
<feature type="compositionally biased region" description="Low complexity" evidence="1">
    <location>
        <begin position="444"/>
        <end position="458"/>
    </location>
</feature>
<evidence type="ECO:0000313" key="2">
    <source>
        <dbReference type="EMBL" id="OIW27539.1"/>
    </source>
</evidence>